<dbReference type="NCBIfam" id="TIGR00229">
    <property type="entry name" value="sensory_box"/>
    <property type="match status" value="7"/>
</dbReference>
<keyword evidence="8" id="KW-0067">ATP-binding</keyword>
<dbReference type="FunFam" id="3.30.565.10:FF:000037">
    <property type="entry name" value="Hybrid sensor histidine kinase/response regulator"/>
    <property type="match status" value="1"/>
</dbReference>
<dbReference type="InterPro" id="IPR000700">
    <property type="entry name" value="PAS-assoc_C"/>
</dbReference>
<keyword evidence="4" id="KW-0597">Phosphoprotein</keyword>
<evidence type="ECO:0000256" key="7">
    <source>
        <dbReference type="ARBA" id="ARBA00022777"/>
    </source>
</evidence>
<evidence type="ECO:0000256" key="6">
    <source>
        <dbReference type="ARBA" id="ARBA00022741"/>
    </source>
</evidence>
<evidence type="ECO:0000256" key="1">
    <source>
        <dbReference type="ARBA" id="ARBA00000085"/>
    </source>
</evidence>
<dbReference type="InterPro" id="IPR013655">
    <property type="entry name" value="PAS_fold_3"/>
</dbReference>
<dbReference type="InterPro" id="IPR005467">
    <property type="entry name" value="His_kinase_dom"/>
</dbReference>
<keyword evidence="15" id="KW-1185">Reference proteome</keyword>
<dbReference type="Pfam" id="PF01590">
    <property type="entry name" value="GAF"/>
    <property type="match status" value="1"/>
</dbReference>
<dbReference type="InterPro" id="IPR052162">
    <property type="entry name" value="Sensor_kinase/Photoreceptor"/>
</dbReference>
<evidence type="ECO:0000256" key="9">
    <source>
        <dbReference type="ARBA" id="ARBA00023012"/>
    </source>
</evidence>
<feature type="domain" description="Histidine kinase" evidence="11">
    <location>
        <begin position="1084"/>
        <end position="1303"/>
    </location>
</feature>
<dbReference type="Pfam" id="PF02518">
    <property type="entry name" value="HATPase_c"/>
    <property type="match status" value="1"/>
</dbReference>
<dbReference type="Gene3D" id="1.10.287.130">
    <property type="match status" value="1"/>
</dbReference>
<dbReference type="SMART" id="SM00065">
    <property type="entry name" value="GAF"/>
    <property type="match status" value="1"/>
</dbReference>
<dbReference type="PANTHER" id="PTHR43304:SF1">
    <property type="entry name" value="PAC DOMAIN-CONTAINING PROTEIN"/>
    <property type="match status" value="1"/>
</dbReference>
<keyword evidence="9" id="KW-0902">Two-component regulatory system</keyword>
<reference evidence="14 15" key="1">
    <citation type="submission" date="2019-06" db="EMBL/GenBank/DDBJ databases">
        <title>Draft genome sequence of Methanolobus vulcani B1d.</title>
        <authorList>
            <person name="Creighbaum A.J."/>
            <person name="Ticak T."/>
            <person name="Hariraju D."/>
            <person name="Arivett B.A."/>
            <person name="Ferguson D.J.Jr."/>
        </authorList>
    </citation>
    <scope>NUCLEOTIDE SEQUENCE [LARGE SCALE GENOMIC DNA]</scope>
    <source>
        <strain evidence="14 15">B1d</strain>
    </source>
</reference>
<protein>
    <recommendedName>
        <fullName evidence="3">histidine kinase</fullName>
        <ecNumber evidence="3">2.7.13.3</ecNumber>
    </recommendedName>
</protein>
<dbReference type="CDD" id="cd16922">
    <property type="entry name" value="HATPase_EvgS-ArcB-TorS-like"/>
    <property type="match status" value="1"/>
</dbReference>
<dbReference type="PANTHER" id="PTHR43304">
    <property type="entry name" value="PHYTOCHROME-LIKE PROTEIN CPH1"/>
    <property type="match status" value="1"/>
</dbReference>
<evidence type="ECO:0000256" key="3">
    <source>
        <dbReference type="ARBA" id="ARBA00012438"/>
    </source>
</evidence>
<feature type="domain" description="PAS" evidence="12">
    <location>
        <begin position="449"/>
        <end position="519"/>
    </location>
</feature>
<name>A0A7Z8KLS8_9EURY</name>
<dbReference type="SUPFAM" id="SSF47384">
    <property type="entry name" value="Homodimeric domain of signal transducing histidine kinase"/>
    <property type="match status" value="1"/>
</dbReference>
<evidence type="ECO:0000256" key="2">
    <source>
        <dbReference type="ARBA" id="ARBA00004370"/>
    </source>
</evidence>
<feature type="domain" description="PAS" evidence="12">
    <location>
        <begin position="201"/>
        <end position="244"/>
    </location>
</feature>
<dbReference type="Proteomes" id="UP000319335">
    <property type="component" value="Unassembled WGS sequence"/>
</dbReference>
<feature type="domain" description="PAC" evidence="13">
    <location>
        <begin position="523"/>
        <end position="574"/>
    </location>
</feature>
<organism evidence="14 15">
    <name type="scientific">Methanolobus vulcani</name>
    <dbReference type="NCBI Taxonomy" id="38026"/>
    <lineage>
        <taxon>Archaea</taxon>
        <taxon>Methanobacteriati</taxon>
        <taxon>Methanobacteriota</taxon>
        <taxon>Stenosarchaea group</taxon>
        <taxon>Methanomicrobia</taxon>
        <taxon>Methanosarcinales</taxon>
        <taxon>Methanosarcinaceae</taxon>
        <taxon>Methanolobus</taxon>
    </lineage>
</organism>
<dbReference type="Gene3D" id="3.30.450.20">
    <property type="entry name" value="PAS domain"/>
    <property type="match status" value="7"/>
</dbReference>
<dbReference type="SMART" id="SM00091">
    <property type="entry name" value="PAS"/>
    <property type="match status" value="7"/>
</dbReference>
<dbReference type="SUPFAM" id="SSF55785">
    <property type="entry name" value="PYP-like sensor domain (PAS domain)"/>
    <property type="match status" value="7"/>
</dbReference>
<evidence type="ECO:0000259" key="13">
    <source>
        <dbReference type="PROSITE" id="PS50113"/>
    </source>
</evidence>
<dbReference type="SMART" id="SM00086">
    <property type="entry name" value="PAC"/>
    <property type="match status" value="6"/>
</dbReference>
<evidence type="ECO:0000256" key="8">
    <source>
        <dbReference type="ARBA" id="ARBA00022840"/>
    </source>
</evidence>
<dbReference type="GO" id="GO:0016020">
    <property type="term" value="C:membrane"/>
    <property type="evidence" value="ECO:0007669"/>
    <property type="project" value="UniProtKB-SubCell"/>
</dbReference>
<dbReference type="FunFam" id="1.10.287.130:FF:000038">
    <property type="entry name" value="Sensory transduction histidine kinase"/>
    <property type="match status" value="1"/>
</dbReference>
<comment type="catalytic activity">
    <reaction evidence="1">
        <text>ATP + protein L-histidine = ADP + protein N-phospho-L-histidine.</text>
        <dbReference type="EC" id="2.7.13.3"/>
    </reaction>
</comment>
<dbReference type="InterPro" id="IPR003594">
    <property type="entry name" value="HATPase_dom"/>
</dbReference>
<comment type="subcellular location">
    <subcellularLocation>
        <location evidence="2">Membrane</location>
    </subcellularLocation>
</comment>
<comment type="caution">
    <text evidence="14">The sequence shown here is derived from an EMBL/GenBank/DDBJ whole genome shotgun (WGS) entry which is preliminary data.</text>
</comment>
<dbReference type="EC" id="2.7.13.3" evidence="3"/>
<dbReference type="CDD" id="cd00130">
    <property type="entry name" value="PAS"/>
    <property type="match status" value="5"/>
</dbReference>
<dbReference type="InterPro" id="IPR003661">
    <property type="entry name" value="HisK_dim/P_dom"/>
</dbReference>
<keyword evidence="5" id="KW-0808">Transferase</keyword>
<dbReference type="InterPro" id="IPR003018">
    <property type="entry name" value="GAF"/>
</dbReference>
<evidence type="ECO:0000256" key="10">
    <source>
        <dbReference type="ARBA" id="ARBA00023136"/>
    </source>
</evidence>
<feature type="domain" description="PAS" evidence="12">
    <location>
        <begin position="699"/>
        <end position="742"/>
    </location>
</feature>
<evidence type="ECO:0000256" key="4">
    <source>
        <dbReference type="ARBA" id="ARBA00022553"/>
    </source>
</evidence>
<keyword evidence="10" id="KW-0472">Membrane</keyword>
<dbReference type="InterPro" id="IPR035965">
    <property type="entry name" value="PAS-like_dom_sf"/>
</dbReference>
<dbReference type="CDD" id="cd00082">
    <property type="entry name" value="HisKA"/>
    <property type="match status" value="1"/>
</dbReference>
<feature type="domain" description="PAC" evidence="13">
    <location>
        <begin position="648"/>
        <end position="698"/>
    </location>
</feature>
<feature type="domain" description="PAC" evidence="13">
    <location>
        <begin position="396"/>
        <end position="448"/>
    </location>
</feature>
<dbReference type="SUPFAM" id="SSF55781">
    <property type="entry name" value="GAF domain-like"/>
    <property type="match status" value="1"/>
</dbReference>
<dbReference type="GO" id="GO:0000155">
    <property type="term" value="F:phosphorelay sensor kinase activity"/>
    <property type="evidence" value="ECO:0007669"/>
    <property type="project" value="InterPro"/>
</dbReference>
<dbReference type="PROSITE" id="PS50109">
    <property type="entry name" value="HIS_KIN"/>
    <property type="match status" value="1"/>
</dbReference>
<gene>
    <name evidence="14" type="ORF">FKV42_11875</name>
</gene>
<keyword evidence="7" id="KW-0418">Kinase</keyword>
<dbReference type="Gene3D" id="3.30.450.40">
    <property type="match status" value="1"/>
</dbReference>
<dbReference type="SMART" id="SM00387">
    <property type="entry name" value="HATPase_c"/>
    <property type="match status" value="1"/>
</dbReference>
<dbReference type="Pfam" id="PF00512">
    <property type="entry name" value="HisKA"/>
    <property type="match status" value="1"/>
</dbReference>
<dbReference type="InterPro" id="IPR036097">
    <property type="entry name" value="HisK_dim/P_sf"/>
</dbReference>
<accession>A0A7Z8KLS8</accession>
<evidence type="ECO:0000256" key="5">
    <source>
        <dbReference type="ARBA" id="ARBA00022679"/>
    </source>
</evidence>
<dbReference type="InterPro" id="IPR036890">
    <property type="entry name" value="HATPase_C_sf"/>
</dbReference>
<evidence type="ECO:0000259" key="11">
    <source>
        <dbReference type="PROSITE" id="PS50109"/>
    </source>
</evidence>
<dbReference type="EMBL" id="VIAQ01000019">
    <property type="protein sequence ID" value="TQD23901.1"/>
    <property type="molecule type" value="Genomic_DNA"/>
</dbReference>
<feature type="domain" description="PAS" evidence="12">
    <location>
        <begin position="945"/>
        <end position="988"/>
    </location>
</feature>
<dbReference type="InterPro" id="IPR000014">
    <property type="entry name" value="PAS"/>
</dbReference>
<sequence length="1306" mass="149675">MESIKMNKTGNVDTLDTENKLKQRLDYELITVKCMRILLEQNSLDNILPRILDTIHQVVDVSRLYIFENENDPDNGLCMSQVYEVVSEGIDAQIDNPDLQHLPYSEGSPTLLSILSTRNYFAHLVEELDEPERTILGEQGILSILLIPIFAGQQFWGFIGFDDCVKARRWDEEDINLLTMIADGIGECISHRKAENELKESEERYKSLTDAPLGGLFLHRDGIIIDCNLGLSKMTGYSLDELIGMDGLLLLSERCRDEATIHMRTWQELSYESTGLKKDGTEYSIFVQVRNVPYKGRNVRAVEYRDMTELKESENALNESEEKYRFLADNTLDSIWILELDLVFSYINSAVTRIMGFTPEEWIGSKLSDHCDEGNFRKMMDLMQLEMGKPDKSEGIMFQVELLHKKGYSVPVEIICKVITDDNGKPLIIQGTTRDITSRVRSEKALKEGEEKLSAMVANISDVIAIVDKSGVNRYKSPNVEKWFGWKPEELVGNFAWELMHPDDIAKTQEALYEISTKPKATTKIEARYRCKDGNYKWAEFIGINLFDEPSINGFLVNYHDISERKLAEKTILDREEQYRALFTEAPISIIIHDRDSGEIIDANPKTCEMYGFSSLEQLKTNELWSLPQYSYKDALRWIHKAADEGTQEFEWFNRKMTGEPFWQHVRLSPVIINGIERVMAAIIDITERKKAEERMTEETIRKRVLFEQSNDGIVVVNDKGEVVEANQKYADILGYSMDEVLQLHIWDWDNQWTPEELIEVIKNTDESGCMFETLHRRKDGTLLEVEVSSNGAIIDGQKLVFCVCRDITERKRAEMELRRKEMQLRTAQKVGHIGSWEFNLNSGIVNASEEARNIYGVGVDEELTIKRIQKIPLSKYRPIMDNAMNALIERKEAYNIQFEIPSSKEGEIRFISAAAEYFAERNVVIGTIQDITERKRTEARVAEETARRRILIEQSNDGIVVLNDKGEVIEANQKYADMLGYSMNEFLQLHVWDWDNRYSHEEVIELLKNTDESGVRFETSQRRKDGSFIDVEVSSNGTIFNGQNLIFCVCRDITERKQAELALLQAKALAEESNLTKSEFIANMSHELRTPLNSVIGFSQVLTDRMFGELNEKQMGYVCNILKSGEHLLELINDILDISKIESGNMEFTPETIYLQEVINEITSLMEPLIKAKNIDFEVNKDFEELEVDADKLKLKQILYNLLSNAVKFTPENGKVWFNSKILDKGIQISVCDNGIGIPLDKQQAIFDPFKQVSSFANRIHGGTGLGLSIAKYYIEMHSGEIYVESEVGKGSTFTFTIPIDSRIN</sequence>
<proteinExistence type="predicted"/>
<dbReference type="PROSITE" id="PS50112">
    <property type="entry name" value="PAS"/>
    <property type="match status" value="5"/>
</dbReference>
<dbReference type="Pfam" id="PF13426">
    <property type="entry name" value="PAS_9"/>
    <property type="match status" value="5"/>
</dbReference>
<dbReference type="InterPro" id="IPR001610">
    <property type="entry name" value="PAC"/>
</dbReference>
<dbReference type="PRINTS" id="PR00344">
    <property type="entry name" value="BCTRLSENSOR"/>
</dbReference>
<dbReference type="SMART" id="SM00388">
    <property type="entry name" value="HisKA"/>
    <property type="match status" value="1"/>
</dbReference>
<evidence type="ECO:0000259" key="12">
    <source>
        <dbReference type="PROSITE" id="PS50112"/>
    </source>
</evidence>
<evidence type="ECO:0000313" key="15">
    <source>
        <dbReference type="Proteomes" id="UP000319335"/>
    </source>
</evidence>
<dbReference type="Pfam" id="PF08447">
    <property type="entry name" value="PAS_3"/>
    <property type="match status" value="1"/>
</dbReference>
<evidence type="ECO:0000313" key="14">
    <source>
        <dbReference type="EMBL" id="TQD23901.1"/>
    </source>
</evidence>
<dbReference type="PROSITE" id="PS50113">
    <property type="entry name" value="PAC"/>
    <property type="match status" value="3"/>
</dbReference>
<dbReference type="InterPro" id="IPR029016">
    <property type="entry name" value="GAF-like_dom_sf"/>
</dbReference>
<dbReference type="SUPFAM" id="SSF55874">
    <property type="entry name" value="ATPase domain of HSP90 chaperone/DNA topoisomerase II/histidine kinase"/>
    <property type="match status" value="1"/>
</dbReference>
<dbReference type="Gene3D" id="3.30.565.10">
    <property type="entry name" value="Histidine kinase-like ATPase, C-terminal domain"/>
    <property type="match status" value="1"/>
</dbReference>
<feature type="domain" description="PAS" evidence="12">
    <location>
        <begin position="320"/>
        <end position="364"/>
    </location>
</feature>
<dbReference type="InterPro" id="IPR004358">
    <property type="entry name" value="Sig_transdc_His_kin-like_C"/>
</dbReference>
<keyword evidence="6" id="KW-0547">Nucleotide-binding</keyword>
<dbReference type="GO" id="GO:0005524">
    <property type="term" value="F:ATP binding"/>
    <property type="evidence" value="ECO:0007669"/>
    <property type="project" value="UniProtKB-KW"/>
</dbReference>